<dbReference type="PANTHER" id="PTHR46797">
    <property type="entry name" value="HTH-TYPE TRANSCRIPTIONAL REGULATOR"/>
    <property type="match status" value="1"/>
</dbReference>
<dbReference type="GO" id="GO:0003700">
    <property type="term" value="F:DNA-binding transcription factor activity"/>
    <property type="evidence" value="ECO:0007669"/>
    <property type="project" value="TreeGrafter"/>
</dbReference>
<organism evidence="3 4">
    <name type="scientific">Duganella lactea</name>
    <dbReference type="NCBI Taxonomy" id="2692173"/>
    <lineage>
        <taxon>Bacteria</taxon>
        <taxon>Pseudomonadati</taxon>
        <taxon>Pseudomonadota</taxon>
        <taxon>Betaproteobacteria</taxon>
        <taxon>Burkholderiales</taxon>
        <taxon>Oxalobacteraceae</taxon>
        <taxon>Telluria group</taxon>
        <taxon>Duganella</taxon>
    </lineage>
</organism>
<dbReference type="RefSeq" id="WP_161021571.1">
    <property type="nucleotide sequence ID" value="NZ_WWCP01000055.1"/>
</dbReference>
<dbReference type="InterPro" id="IPR050807">
    <property type="entry name" value="TransReg_Diox_bact_type"/>
</dbReference>
<dbReference type="CDD" id="cd00093">
    <property type="entry name" value="HTH_XRE"/>
    <property type="match status" value="1"/>
</dbReference>
<keyword evidence="1" id="KW-0238">DNA-binding</keyword>
<dbReference type="GO" id="GO:0003677">
    <property type="term" value="F:DNA binding"/>
    <property type="evidence" value="ECO:0007669"/>
    <property type="project" value="UniProtKB-KW"/>
</dbReference>
<dbReference type="EMBL" id="WWCP01000055">
    <property type="protein sequence ID" value="MYM85241.1"/>
    <property type="molecule type" value="Genomic_DNA"/>
</dbReference>
<name>A0A6L8MT39_9BURK</name>
<dbReference type="Proteomes" id="UP000474565">
    <property type="component" value="Unassembled WGS sequence"/>
</dbReference>
<dbReference type="InterPro" id="IPR001387">
    <property type="entry name" value="Cro/C1-type_HTH"/>
</dbReference>
<reference evidence="3 4" key="1">
    <citation type="submission" date="2019-12" db="EMBL/GenBank/DDBJ databases">
        <title>Novel species isolated from a subtropical stream in China.</title>
        <authorList>
            <person name="Lu H."/>
        </authorList>
    </citation>
    <scope>NUCLEOTIDE SEQUENCE [LARGE SCALE GENOMIC DNA]</scope>
    <source>
        <strain evidence="3 4">FT50W</strain>
    </source>
</reference>
<evidence type="ECO:0000256" key="1">
    <source>
        <dbReference type="ARBA" id="ARBA00023125"/>
    </source>
</evidence>
<evidence type="ECO:0000313" key="4">
    <source>
        <dbReference type="Proteomes" id="UP000474565"/>
    </source>
</evidence>
<dbReference type="Pfam" id="PF01381">
    <property type="entry name" value="HTH_3"/>
    <property type="match status" value="1"/>
</dbReference>
<sequence>MEPAEAFGRALRSRRLKVSMSQERLALEAGLERVFISWLENGHKQPTFQTILKLAAALNCHASELVADAEALLIANT</sequence>
<dbReference type="InterPro" id="IPR010982">
    <property type="entry name" value="Lambda_DNA-bd_dom_sf"/>
</dbReference>
<evidence type="ECO:0000259" key="2">
    <source>
        <dbReference type="PROSITE" id="PS50943"/>
    </source>
</evidence>
<proteinExistence type="predicted"/>
<dbReference type="SUPFAM" id="SSF47413">
    <property type="entry name" value="lambda repressor-like DNA-binding domains"/>
    <property type="match status" value="1"/>
</dbReference>
<dbReference type="PROSITE" id="PS50943">
    <property type="entry name" value="HTH_CROC1"/>
    <property type="match status" value="1"/>
</dbReference>
<dbReference type="AlphaFoldDB" id="A0A6L8MT39"/>
<dbReference type="SMART" id="SM00530">
    <property type="entry name" value="HTH_XRE"/>
    <property type="match status" value="1"/>
</dbReference>
<feature type="domain" description="HTH cro/C1-type" evidence="2">
    <location>
        <begin position="11"/>
        <end position="65"/>
    </location>
</feature>
<accession>A0A6L8MT39</accession>
<comment type="caution">
    <text evidence="3">The sequence shown here is derived from an EMBL/GenBank/DDBJ whole genome shotgun (WGS) entry which is preliminary data.</text>
</comment>
<dbReference type="GO" id="GO:0005829">
    <property type="term" value="C:cytosol"/>
    <property type="evidence" value="ECO:0007669"/>
    <property type="project" value="TreeGrafter"/>
</dbReference>
<gene>
    <name evidence="3" type="ORF">GTP44_25295</name>
</gene>
<evidence type="ECO:0000313" key="3">
    <source>
        <dbReference type="EMBL" id="MYM85241.1"/>
    </source>
</evidence>
<protein>
    <submittedName>
        <fullName evidence="3">Helix-turn-helix domain-containing protein</fullName>
    </submittedName>
</protein>
<dbReference type="Gene3D" id="1.10.260.40">
    <property type="entry name" value="lambda repressor-like DNA-binding domains"/>
    <property type="match status" value="1"/>
</dbReference>
<dbReference type="PANTHER" id="PTHR46797:SF1">
    <property type="entry name" value="METHYLPHOSPHONATE SYNTHASE"/>
    <property type="match status" value="1"/>
</dbReference>